<feature type="transmembrane region" description="Helical" evidence="1">
    <location>
        <begin position="12"/>
        <end position="34"/>
    </location>
</feature>
<dbReference type="GeneID" id="88764525"/>
<evidence type="ECO:0000256" key="1">
    <source>
        <dbReference type="SAM" id="Phobius"/>
    </source>
</evidence>
<gene>
    <name evidence="2" type="ORF">CWATWH0003_0615</name>
</gene>
<sequence length="83" mass="9530">MKTKNQKDIIEVTLAWLIFAVTLFLGSLLLIPFIQGKVVIQEQSELFTASLLFLVDSLVFFPTFKSPKWLKYILVGLNFVMFS</sequence>
<dbReference type="RefSeq" id="WP_007309207.1">
    <property type="nucleotide sequence ID" value="NZ_AESD01000103.1"/>
</dbReference>
<reference evidence="2 3" key="1">
    <citation type="journal article" date="2011" name="Front. Microbiol.">
        <title>Two Strains of Crocosphaera watsonii with Highly Conserved Genomes are Distinguished by Strain-Specific Features.</title>
        <authorList>
            <person name="Bench S.R."/>
            <person name="Ilikchyan I.N."/>
            <person name="Tripp H.J."/>
            <person name="Zehr J.P."/>
        </authorList>
    </citation>
    <scope>NUCLEOTIDE SEQUENCE [LARGE SCALE GENOMIC DNA]</scope>
    <source>
        <strain evidence="2 3">WH 0003</strain>
    </source>
</reference>
<comment type="caution">
    <text evidence="2">The sequence shown here is derived from an EMBL/GenBank/DDBJ whole genome shotgun (WGS) entry which is preliminary data.</text>
</comment>
<keyword evidence="1" id="KW-0812">Transmembrane</keyword>
<keyword evidence="1" id="KW-1133">Transmembrane helix</keyword>
<dbReference type="EMBL" id="AESD01000103">
    <property type="protein sequence ID" value="EHJ14718.1"/>
    <property type="molecule type" value="Genomic_DNA"/>
</dbReference>
<evidence type="ECO:0000313" key="3">
    <source>
        <dbReference type="Proteomes" id="UP000003477"/>
    </source>
</evidence>
<protein>
    <submittedName>
        <fullName evidence="2">Uncharacterized protein</fullName>
    </submittedName>
</protein>
<name>G5IZC2_CROWT</name>
<dbReference type="AlphaFoldDB" id="G5IZC2"/>
<organism evidence="2 3">
    <name type="scientific">Crocosphaera watsonii WH 0003</name>
    <dbReference type="NCBI Taxonomy" id="423471"/>
    <lineage>
        <taxon>Bacteria</taxon>
        <taxon>Bacillati</taxon>
        <taxon>Cyanobacteriota</taxon>
        <taxon>Cyanophyceae</taxon>
        <taxon>Oscillatoriophycideae</taxon>
        <taxon>Chroococcales</taxon>
        <taxon>Aphanothecaceae</taxon>
        <taxon>Crocosphaera</taxon>
    </lineage>
</organism>
<proteinExistence type="predicted"/>
<evidence type="ECO:0000313" key="2">
    <source>
        <dbReference type="EMBL" id="EHJ14718.1"/>
    </source>
</evidence>
<dbReference type="Proteomes" id="UP000003477">
    <property type="component" value="Unassembled WGS sequence"/>
</dbReference>
<keyword evidence="1" id="KW-0472">Membrane</keyword>
<dbReference type="PATRIC" id="fig|423471.3.peg.565"/>
<accession>G5IZC2</accession>